<dbReference type="SUPFAM" id="SSF81653">
    <property type="entry name" value="Calcium ATPase, transduction domain A"/>
    <property type="match status" value="1"/>
</dbReference>
<dbReference type="InterPro" id="IPR027256">
    <property type="entry name" value="P-typ_ATPase_IB"/>
</dbReference>
<evidence type="ECO:0000256" key="3">
    <source>
        <dbReference type="ARBA" id="ARBA00022539"/>
    </source>
</evidence>
<evidence type="ECO:0000256" key="5">
    <source>
        <dbReference type="ARBA" id="ARBA00022989"/>
    </source>
</evidence>
<keyword evidence="9" id="KW-0547">Nucleotide-binding</keyword>
<dbReference type="Pfam" id="PF00122">
    <property type="entry name" value="E1-E2_ATPase"/>
    <property type="match status" value="1"/>
</dbReference>
<feature type="transmembrane region" description="Helical" evidence="9">
    <location>
        <begin position="558"/>
        <end position="576"/>
    </location>
</feature>
<gene>
    <name evidence="11" type="ORF">GHI93_06735</name>
</gene>
<evidence type="ECO:0000313" key="11">
    <source>
        <dbReference type="EMBL" id="MQW39629.1"/>
    </source>
</evidence>
<evidence type="ECO:0000313" key="12">
    <source>
        <dbReference type="Proteomes" id="UP000439550"/>
    </source>
</evidence>
<feature type="transmembrane region" description="Helical" evidence="9">
    <location>
        <begin position="6"/>
        <end position="24"/>
    </location>
</feature>
<evidence type="ECO:0000256" key="2">
    <source>
        <dbReference type="ARBA" id="ARBA00006024"/>
    </source>
</evidence>
<dbReference type="SUPFAM" id="SSF81665">
    <property type="entry name" value="Calcium ATPase, transmembrane domain M"/>
    <property type="match status" value="1"/>
</dbReference>
<dbReference type="Gene3D" id="2.70.150.10">
    <property type="entry name" value="Calcium-transporting ATPase, cytoplasmic transduction domain A"/>
    <property type="match status" value="1"/>
</dbReference>
<feature type="domain" description="P-type ATPase A" evidence="10">
    <location>
        <begin position="112"/>
        <end position="210"/>
    </location>
</feature>
<evidence type="ECO:0000256" key="4">
    <source>
        <dbReference type="ARBA" id="ARBA00022692"/>
    </source>
</evidence>
<name>A0A7X1Z870_9LACT</name>
<evidence type="ECO:0000256" key="9">
    <source>
        <dbReference type="RuleBase" id="RU362081"/>
    </source>
</evidence>
<dbReference type="RefSeq" id="WP_153496300.1">
    <property type="nucleotide sequence ID" value="NZ_CAXYUY010000010.1"/>
</dbReference>
<dbReference type="InterPro" id="IPR023299">
    <property type="entry name" value="ATPase_P-typ_cyto_dom_N"/>
</dbReference>
<feature type="transmembrane region" description="Helical" evidence="9">
    <location>
        <begin position="227"/>
        <end position="246"/>
    </location>
</feature>
<dbReference type="InterPro" id="IPR059000">
    <property type="entry name" value="ATPase_P-type_domA"/>
</dbReference>
<dbReference type="InterPro" id="IPR051014">
    <property type="entry name" value="Cation_Transport_ATPase_IB"/>
</dbReference>
<dbReference type="NCBIfam" id="TIGR01525">
    <property type="entry name" value="ATPase-IB_hvy"/>
    <property type="match status" value="1"/>
</dbReference>
<organism evidence="11 12">
    <name type="scientific">Lactococcus hircilactis</name>
    <dbReference type="NCBI Taxonomy" id="1494462"/>
    <lineage>
        <taxon>Bacteria</taxon>
        <taxon>Bacillati</taxon>
        <taxon>Bacillota</taxon>
        <taxon>Bacilli</taxon>
        <taxon>Lactobacillales</taxon>
        <taxon>Streptococcaceae</taxon>
        <taxon>Lactococcus</taxon>
    </lineage>
</organism>
<keyword evidence="4 9" id="KW-0812">Transmembrane</keyword>
<dbReference type="NCBIfam" id="TIGR01494">
    <property type="entry name" value="ATPase_P-type"/>
    <property type="match status" value="2"/>
</dbReference>
<dbReference type="Pfam" id="PF00702">
    <property type="entry name" value="Hydrolase"/>
    <property type="match status" value="1"/>
</dbReference>
<comment type="caution">
    <text evidence="11">The sequence shown here is derived from an EMBL/GenBank/DDBJ whole genome shotgun (WGS) entry which is preliminary data.</text>
</comment>
<keyword evidence="12" id="KW-1185">Reference proteome</keyword>
<dbReference type="AlphaFoldDB" id="A0A7X1Z870"/>
<keyword evidence="5 9" id="KW-1133">Transmembrane helix</keyword>
<feature type="transmembrane region" description="Helical" evidence="9">
    <location>
        <begin position="29"/>
        <end position="50"/>
    </location>
</feature>
<comment type="similarity">
    <text evidence="2 9">Belongs to the cation transport ATPase (P-type) (TC 3.A.3) family. Type IB subfamily.</text>
</comment>
<evidence type="ECO:0000259" key="10">
    <source>
        <dbReference type="Pfam" id="PF00122"/>
    </source>
</evidence>
<dbReference type="GO" id="GO:0008551">
    <property type="term" value="F:P-type cadmium transporter activity"/>
    <property type="evidence" value="ECO:0007669"/>
    <property type="project" value="UniProtKB-EC"/>
</dbReference>
<dbReference type="PRINTS" id="PR00119">
    <property type="entry name" value="CATATPASE"/>
</dbReference>
<dbReference type="EMBL" id="WITJ01000008">
    <property type="protein sequence ID" value="MQW39629.1"/>
    <property type="molecule type" value="Genomic_DNA"/>
</dbReference>
<dbReference type="CDD" id="cd07544">
    <property type="entry name" value="P-type_ATPase_HM"/>
    <property type="match status" value="1"/>
</dbReference>
<dbReference type="InterPro" id="IPR036412">
    <property type="entry name" value="HAD-like_sf"/>
</dbReference>
<keyword evidence="6 9" id="KW-0472">Membrane</keyword>
<dbReference type="GO" id="GO:0016887">
    <property type="term" value="F:ATP hydrolysis activity"/>
    <property type="evidence" value="ECO:0007669"/>
    <property type="project" value="InterPro"/>
</dbReference>
<evidence type="ECO:0000256" key="7">
    <source>
        <dbReference type="ARBA" id="ARBA00039103"/>
    </source>
</evidence>
<dbReference type="InterPro" id="IPR001757">
    <property type="entry name" value="P_typ_ATPase"/>
</dbReference>
<keyword evidence="9" id="KW-1003">Cell membrane</keyword>
<comment type="catalytic activity">
    <reaction evidence="8">
        <text>Cd(2+)(in) + ATP + H2O = Cd(2+)(out) + ADP + phosphate + H(+)</text>
        <dbReference type="Rhea" id="RHEA:12132"/>
        <dbReference type="ChEBI" id="CHEBI:15377"/>
        <dbReference type="ChEBI" id="CHEBI:15378"/>
        <dbReference type="ChEBI" id="CHEBI:30616"/>
        <dbReference type="ChEBI" id="CHEBI:43474"/>
        <dbReference type="ChEBI" id="CHEBI:48775"/>
        <dbReference type="ChEBI" id="CHEBI:456216"/>
        <dbReference type="EC" id="7.2.2.21"/>
    </reaction>
</comment>
<keyword evidence="9" id="KW-0067">ATP-binding</keyword>
<dbReference type="GO" id="GO:0005886">
    <property type="term" value="C:plasma membrane"/>
    <property type="evidence" value="ECO:0007669"/>
    <property type="project" value="UniProtKB-SubCell"/>
</dbReference>
<feature type="transmembrane region" description="Helical" evidence="9">
    <location>
        <begin position="62"/>
        <end position="88"/>
    </location>
</feature>
<sequence length="609" mass="65082">MKNWQKLVVVFLIAAVALVAYFGFHQEFLARLIVTIAGGFLAVTMFIEMIKTLRNGSYGVDLLAITAIVATLIVGEYWASLIIILMLVGGETLEDFAAGRAHRELSALLKKSPEVAHVYVGNQIVDQDLDQIEIGTRLLIKPMEVVAIDGILISDAAILDESSVTGETKPNELVKGSPVMSGAINGNSSIEIKTTVLASDSQFQKIINLVREAEVTPAHFVRLADRYAVPFTIIAYVIAGVAFAISKDPVRIAQVLVVASPCPLILAAPIAFVSGMSRSSKNGFLIKNGTVIEKLARAKAIFFDKTGTITDGKIQVNHIEVAHLVQKEEKKQGEHATLSQEEHQLLEIVYTLEKSSSHVLAKAVSTYAQEHGATLLPLSALTEVAGMGVSGFIDGHEVKIGRKSFVGAEDGPDFETAFYVSRDGVYLGAVTFSDQIRKEAKAVITQLKQLGLNQITMLTGDHARVADQVAQEVGITAVYAGLLPGEKLEHIKQSQVHPVIMVGDGVNDAPALTVADVGISVGSGSSTVASEAADLVLLKNDLNSVTKAIRISRDTMKIARQSVLIGIIICIILMGIASTGLIPAVIGALLQEVIDVVSILYALKALRDQ</sequence>
<dbReference type="Gene3D" id="3.40.1110.10">
    <property type="entry name" value="Calcium-transporting ATPase, cytoplasmic domain N"/>
    <property type="match status" value="1"/>
</dbReference>
<dbReference type="EC" id="7.2.2.21" evidence="7"/>
<dbReference type="Gene3D" id="3.40.50.1000">
    <property type="entry name" value="HAD superfamily/HAD-like"/>
    <property type="match status" value="1"/>
</dbReference>
<protein>
    <recommendedName>
        <fullName evidence="7">Cd(2+)-exporting ATPase</fullName>
        <ecNumber evidence="7">7.2.2.21</ecNumber>
    </recommendedName>
</protein>
<dbReference type="InterPro" id="IPR023214">
    <property type="entry name" value="HAD_sf"/>
</dbReference>
<dbReference type="InterPro" id="IPR018303">
    <property type="entry name" value="ATPase_P-typ_P_site"/>
</dbReference>
<accession>A0A7X1Z870</accession>
<keyword evidence="9" id="KW-0479">Metal-binding</keyword>
<dbReference type="OrthoDB" id="9813266at2"/>
<evidence type="ECO:0000256" key="1">
    <source>
        <dbReference type="ARBA" id="ARBA00004141"/>
    </source>
</evidence>
<keyword evidence="3" id="KW-0104">Cadmium</keyword>
<dbReference type="PANTHER" id="PTHR48085:SF5">
    <property type="entry name" value="CADMIUM_ZINC-TRANSPORTING ATPASE HMA4-RELATED"/>
    <property type="match status" value="1"/>
</dbReference>
<dbReference type="SUPFAM" id="SSF56784">
    <property type="entry name" value="HAD-like"/>
    <property type="match status" value="1"/>
</dbReference>
<evidence type="ECO:0000256" key="8">
    <source>
        <dbReference type="ARBA" id="ARBA00049338"/>
    </source>
</evidence>
<dbReference type="GO" id="GO:0005524">
    <property type="term" value="F:ATP binding"/>
    <property type="evidence" value="ECO:0007669"/>
    <property type="project" value="UniProtKB-UniRule"/>
</dbReference>
<reference evidence="11 12" key="1">
    <citation type="submission" date="2019-10" db="EMBL/GenBank/DDBJ databases">
        <authorList>
            <person name="Dong K."/>
        </authorList>
    </citation>
    <scope>NUCLEOTIDE SEQUENCE [LARGE SCALE GENOMIC DNA]</scope>
    <source>
        <strain evidence="11 12">DSM 28960</strain>
    </source>
</reference>
<dbReference type="Proteomes" id="UP000439550">
    <property type="component" value="Unassembled WGS sequence"/>
</dbReference>
<dbReference type="PANTHER" id="PTHR48085">
    <property type="entry name" value="CADMIUM/ZINC-TRANSPORTING ATPASE HMA2-RELATED"/>
    <property type="match status" value="1"/>
</dbReference>
<dbReference type="PROSITE" id="PS00154">
    <property type="entry name" value="ATPASE_E1_E2"/>
    <property type="match status" value="1"/>
</dbReference>
<dbReference type="InterPro" id="IPR023298">
    <property type="entry name" value="ATPase_P-typ_TM_dom_sf"/>
</dbReference>
<comment type="subcellular location">
    <subcellularLocation>
        <location evidence="9">Cell membrane</location>
    </subcellularLocation>
    <subcellularLocation>
        <location evidence="1">Membrane</location>
        <topology evidence="1">Multi-pass membrane protein</topology>
    </subcellularLocation>
</comment>
<proteinExistence type="inferred from homology"/>
<evidence type="ECO:0000256" key="6">
    <source>
        <dbReference type="ARBA" id="ARBA00023136"/>
    </source>
</evidence>
<dbReference type="InterPro" id="IPR008250">
    <property type="entry name" value="ATPase_P-typ_transduc_dom_A_sf"/>
</dbReference>
<dbReference type="GO" id="GO:0046872">
    <property type="term" value="F:metal ion binding"/>
    <property type="evidence" value="ECO:0007669"/>
    <property type="project" value="UniProtKB-KW"/>
</dbReference>